<proteinExistence type="predicted"/>
<evidence type="ECO:0000313" key="1">
    <source>
        <dbReference type="EMBL" id="PWA97929.1"/>
    </source>
</evidence>
<protein>
    <submittedName>
        <fullName evidence="1">Uncharacterized protein</fullName>
    </submittedName>
</protein>
<gene>
    <name evidence="1" type="ORF">CTI12_AA021970</name>
</gene>
<organism evidence="1 2">
    <name type="scientific">Artemisia annua</name>
    <name type="common">Sweet wormwood</name>
    <dbReference type="NCBI Taxonomy" id="35608"/>
    <lineage>
        <taxon>Eukaryota</taxon>
        <taxon>Viridiplantae</taxon>
        <taxon>Streptophyta</taxon>
        <taxon>Embryophyta</taxon>
        <taxon>Tracheophyta</taxon>
        <taxon>Spermatophyta</taxon>
        <taxon>Magnoliopsida</taxon>
        <taxon>eudicotyledons</taxon>
        <taxon>Gunneridae</taxon>
        <taxon>Pentapetalae</taxon>
        <taxon>asterids</taxon>
        <taxon>campanulids</taxon>
        <taxon>Asterales</taxon>
        <taxon>Asteraceae</taxon>
        <taxon>Asteroideae</taxon>
        <taxon>Anthemideae</taxon>
        <taxon>Artemisiinae</taxon>
        <taxon>Artemisia</taxon>
    </lineage>
</organism>
<evidence type="ECO:0000313" key="2">
    <source>
        <dbReference type="Proteomes" id="UP000245207"/>
    </source>
</evidence>
<comment type="caution">
    <text evidence="1">The sequence shown here is derived from an EMBL/GenBank/DDBJ whole genome shotgun (WGS) entry which is preliminary data.</text>
</comment>
<keyword evidence="2" id="KW-1185">Reference proteome</keyword>
<dbReference type="AlphaFoldDB" id="A0A2U1QIU5"/>
<dbReference type="EMBL" id="PKPP01000094">
    <property type="protein sequence ID" value="PWA97929.1"/>
    <property type="molecule type" value="Genomic_DNA"/>
</dbReference>
<dbReference type="Proteomes" id="UP000245207">
    <property type="component" value="Unassembled WGS sequence"/>
</dbReference>
<reference evidence="1 2" key="1">
    <citation type="journal article" date="2018" name="Mol. Plant">
        <title>The genome of Artemisia annua provides insight into the evolution of Asteraceae family and artemisinin biosynthesis.</title>
        <authorList>
            <person name="Shen Q."/>
            <person name="Zhang L."/>
            <person name="Liao Z."/>
            <person name="Wang S."/>
            <person name="Yan T."/>
            <person name="Shi P."/>
            <person name="Liu M."/>
            <person name="Fu X."/>
            <person name="Pan Q."/>
            <person name="Wang Y."/>
            <person name="Lv Z."/>
            <person name="Lu X."/>
            <person name="Zhang F."/>
            <person name="Jiang W."/>
            <person name="Ma Y."/>
            <person name="Chen M."/>
            <person name="Hao X."/>
            <person name="Li L."/>
            <person name="Tang Y."/>
            <person name="Lv G."/>
            <person name="Zhou Y."/>
            <person name="Sun X."/>
            <person name="Brodelius P.E."/>
            <person name="Rose J.K.C."/>
            <person name="Tang K."/>
        </authorList>
    </citation>
    <scope>NUCLEOTIDE SEQUENCE [LARGE SCALE GENOMIC DNA]</scope>
    <source>
        <strain evidence="2">cv. Huhao1</strain>
        <tissue evidence="1">Leaf</tissue>
    </source>
</reference>
<accession>A0A2U1QIU5</accession>
<sequence length="193" mass="21230">MQGVNAGGNNEYRVASGGNYYNRGGFSGRGRGNMYGRGNNFQRFNSSENQYVPAQKMSEANVNDGKIQGAKDKGNGKINDTTSNSQAMNAKEKVRVNEVLGVNGEGAKKNGQSNSNQNRFAALAKDLGIDGNGVLDVNKVRIDELCVNGELVREEERKKRPTEIKDYYQKQIQDSIKGMKEDGIKVMIQNLDK</sequence>
<name>A0A2U1QIU5_ARTAN</name>